<reference evidence="8" key="1">
    <citation type="submission" date="2022-06" db="EMBL/GenBank/DDBJ databases">
        <title>Alkalimarinus sp. nov., isolated from gut of a Alitta virens.</title>
        <authorList>
            <person name="Yang A.I."/>
            <person name="Shin N.-R."/>
        </authorList>
    </citation>
    <scope>NUCLEOTIDE SEQUENCE</scope>
    <source>
        <strain evidence="8">A2M4</strain>
    </source>
</reference>
<dbReference type="Proteomes" id="UP001163739">
    <property type="component" value="Chromosome"/>
</dbReference>
<feature type="transmembrane region" description="Helical" evidence="6">
    <location>
        <begin position="311"/>
        <end position="333"/>
    </location>
</feature>
<dbReference type="PANTHER" id="PTHR30287">
    <property type="entry name" value="MEMBRANE COMPONENT OF PREDICTED ABC SUPERFAMILY METABOLITE UPTAKE TRANSPORTER"/>
    <property type="match status" value="1"/>
</dbReference>
<keyword evidence="9" id="KW-1185">Reference proteome</keyword>
<feature type="transmembrane region" description="Helical" evidence="6">
    <location>
        <begin position="25"/>
        <end position="44"/>
    </location>
</feature>
<dbReference type="InterPro" id="IPR038766">
    <property type="entry name" value="Membrane_comp_ABC_pdt"/>
</dbReference>
<keyword evidence="5 6" id="KW-0472">Membrane</keyword>
<feature type="transmembrane region" description="Helical" evidence="6">
    <location>
        <begin position="476"/>
        <end position="494"/>
    </location>
</feature>
<keyword evidence="4 6" id="KW-1133">Transmembrane helix</keyword>
<evidence type="ECO:0000256" key="2">
    <source>
        <dbReference type="ARBA" id="ARBA00022475"/>
    </source>
</evidence>
<feature type="transmembrane region" description="Helical" evidence="6">
    <location>
        <begin position="259"/>
        <end position="277"/>
    </location>
</feature>
<keyword evidence="3 6" id="KW-0812">Transmembrane</keyword>
<feature type="transmembrane region" description="Helical" evidence="6">
    <location>
        <begin position="353"/>
        <end position="378"/>
    </location>
</feature>
<sequence>MMQRRLLKISSKLLRKEFRQRELKILFLATVISIATVSLISLLGDHLQKLIVHSSSQFIAADRQLKSPRVIPDGWLETAESLNIETAHTLSFASMLFAGEQMQLVSVKAVSEGYPLKGALETSDQPFSTAQETTDIPKPGAIWLNPRLFSLMAVNKGDTVSIGDKKLVVTRVINREPDVGFGMSAMAPRAMINIQDIDATGVVQPGSRLSWTYLFAGSDTALTALDLWLKPKLSSSHKWVGVKEGRPAIGNSIDKAETYLLLGGSLAVLLACVAIAMSARQYSVKQVDTVALLKTLGLSGSQVVGIFSLQIIWVFLFAGCVGTGLGLLGYALGVNSLGALFPELSYTQHWYEFNATSLFVGWLTGAIVMLTFALPPIVKLKLTPPMKVLRREASGSSRFNWVIGAVGGTGILSLLYLYSGDWMLVAILLSAFAVLSALLLLVSFLLLKTVSLIGTGASNYWKLGVASIVRRRWQTVFQIQVFSLALLLLAVIYLTRTTLLGDWQAQLPDNAPNHFLINISQHQVEDIETYFDQENIETSGLYPMVRGRLTHINEQPVKTTVSKEKDVNALNRELNLTWSDQLPSDNVIQQGDWWYEADEQELNRVSVEASLADKLELQLGDQLTFTIGDQLVDVEVQSIRTVEWDSMRPNFYMIFPEGLLKNYSATFITSVYLLPEQKALLNSLSRQYPTITVLEIDQLIIKIRHIIAQVSTVIELIMYLILASSILVVMALINISMGERYREGALLRTLGANAKLILGSQFVEFTIIGSLSGLIAVIGAEFVVWAIQSQLFKSEFVVHFAVWLWLPIISGLAIGGVGYFLVRKVTKTSPLTILRQDF</sequence>
<gene>
    <name evidence="8" type="ORF">NKI27_12290</name>
</gene>
<feature type="transmembrane region" description="Helical" evidence="6">
    <location>
        <begin position="424"/>
        <end position="447"/>
    </location>
</feature>
<dbReference type="InterPro" id="IPR003838">
    <property type="entry name" value="ABC3_permease_C"/>
</dbReference>
<proteinExistence type="predicted"/>
<evidence type="ECO:0000256" key="4">
    <source>
        <dbReference type="ARBA" id="ARBA00022989"/>
    </source>
</evidence>
<feature type="transmembrane region" description="Helical" evidence="6">
    <location>
        <begin position="800"/>
        <end position="822"/>
    </location>
</feature>
<evidence type="ECO:0000256" key="3">
    <source>
        <dbReference type="ARBA" id="ARBA00022692"/>
    </source>
</evidence>
<protein>
    <recommendedName>
        <fullName evidence="7">ABC3 transporter permease C-terminal domain-containing protein</fullName>
    </recommendedName>
</protein>
<feature type="domain" description="ABC3 transporter permease C-terminal" evidence="7">
    <location>
        <begin position="716"/>
        <end position="827"/>
    </location>
</feature>
<feature type="transmembrane region" description="Helical" evidence="6">
    <location>
        <begin position="716"/>
        <end position="735"/>
    </location>
</feature>
<feature type="transmembrane region" description="Helical" evidence="6">
    <location>
        <begin position="756"/>
        <end position="780"/>
    </location>
</feature>
<evidence type="ECO:0000313" key="8">
    <source>
        <dbReference type="EMBL" id="UZE94857.1"/>
    </source>
</evidence>
<evidence type="ECO:0000256" key="6">
    <source>
        <dbReference type="SAM" id="Phobius"/>
    </source>
</evidence>
<dbReference type="EMBL" id="CP100390">
    <property type="protein sequence ID" value="UZE94857.1"/>
    <property type="molecule type" value="Genomic_DNA"/>
</dbReference>
<evidence type="ECO:0000259" key="7">
    <source>
        <dbReference type="Pfam" id="PF02687"/>
    </source>
</evidence>
<name>A0ABY6MYD5_9ALTE</name>
<dbReference type="RefSeq" id="WP_265046349.1">
    <property type="nucleotide sequence ID" value="NZ_CP100390.1"/>
</dbReference>
<dbReference type="PANTHER" id="PTHR30287:SF1">
    <property type="entry name" value="INNER MEMBRANE PROTEIN"/>
    <property type="match status" value="1"/>
</dbReference>
<dbReference type="Pfam" id="PF02687">
    <property type="entry name" value="FtsX"/>
    <property type="match status" value="1"/>
</dbReference>
<evidence type="ECO:0000256" key="1">
    <source>
        <dbReference type="ARBA" id="ARBA00004651"/>
    </source>
</evidence>
<keyword evidence="2" id="KW-1003">Cell membrane</keyword>
<comment type="subcellular location">
    <subcellularLocation>
        <location evidence="1">Cell membrane</location>
        <topology evidence="1">Multi-pass membrane protein</topology>
    </subcellularLocation>
</comment>
<organism evidence="8 9">
    <name type="scientific">Alkalimarinus alittae</name>
    <dbReference type="NCBI Taxonomy" id="2961619"/>
    <lineage>
        <taxon>Bacteria</taxon>
        <taxon>Pseudomonadati</taxon>
        <taxon>Pseudomonadota</taxon>
        <taxon>Gammaproteobacteria</taxon>
        <taxon>Alteromonadales</taxon>
        <taxon>Alteromonadaceae</taxon>
        <taxon>Alkalimarinus</taxon>
    </lineage>
</organism>
<evidence type="ECO:0000256" key="5">
    <source>
        <dbReference type="ARBA" id="ARBA00023136"/>
    </source>
</evidence>
<feature type="transmembrane region" description="Helical" evidence="6">
    <location>
        <begin position="399"/>
        <end position="418"/>
    </location>
</feature>
<evidence type="ECO:0000313" key="9">
    <source>
        <dbReference type="Proteomes" id="UP001163739"/>
    </source>
</evidence>
<accession>A0ABY6MYD5</accession>